<feature type="chain" id="PRO_5010405315" description="Abnormal cell migration protein 18-like fibronectin type I domain-containing protein" evidence="1">
    <location>
        <begin position="20"/>
        <end position="349"/>
    </location>
</feature>
<name>A0A085MX87_9BILA</name>
<reference evidence="4 5" key="1">
    <citation type="journal article" date="2014" name="Nat. Genet.">
        <title>Genome and transcriptome of the porcine whipworm Trichuris suis.</title>
        <authorList>
            <person name="Jex A.R."/>
            <person name="Nejsum P."/>
            <person name="Schwarz E.M."/>
            <person name="Hu L."/>
            <person name="Young N.D."/>
            <person name="Hall R.S."/>
            <person name="Korhonen P.K."/>
            <person name="Liao S."/>
            <person name="Thamsborg S."/>
            <person name="Xia J."/>
            <person name="Xu P."/>
            <person name="Wang S."/>
            <person name="Scheerlinck J.P."/>
            <person name="Hofmann A."/>
            <person name="Sternberg P.W."/>
            <person name="Wang J."/>
            <person name="Gasser R.B."/>
        </authorList>
    </citation>
    <scope>NUCLEOTIDE SEQUENCE [LARGE SCALE GENOMIC DNA]</scope>
    <source>
        <strain evidence="4">DCEP-RM93F</strain>
        <strain evidence="3">DCEP-RM93M</strain>
    </source>
</reference>
<evidence type="ECO:0000313" key="4">
    <source>
        <dbReference type="EMBL" id="KFD61833.1"/>
    </source>
</evidence>
<evidence type="ECO:0000259" key="2">
    <source>
        <dbReference type="Pfam" id="PF23003"/>
    </source>
</evidence>
<dbReference type="Proteomes" id="UP000030764">
    <property type="component" value="Unassembled WGS sequence"/>
</dbReference>
<evidence type="ECO:0000313" key="3">
    <source>
        <dbReference type="EMBL" id="KFD46598.1"/>
    </source>
</evidence>
<dbReference type="EMBL" id="KL363362">
    <property type="protein sequence ID" value="KFD46598.1"/>
    <property type="molecule type" value="Genomic_DNA"/>
</dbReference>
<feature type="signal peptide" evidence="1">
    <location>
        <begin position="1"/>
        <end position="19"/>
    </location>
</feature>
<evidence type="ECO:0000313" key="5">
    <source>
        <dbReference type="Proteomes" id="UP000030764"/>
    </source>
</evidence>
<dbReference type="Pfam" id="PF23003">
    <property type="entry name" value="Fn1_2"/>
    <property type="match status" value="2"/>
</dbReference>
<dbReference type="Proteomes" id="UP000030758">
    <property type="component" value="Unassembled WGS sequence"/>
</dbReference>
<dbReference type="PANTHER" id="PTHR35572:SF3">
    <property type="entry name" value="ABNORMAL CELL MIGRATION PROTEIN 18"/>
    <property type="match status" value="1"/>
</dbReference>
<dbReference type="EMBL" id="KL367609">
    <property type="protein sequence ID" value="KFD61833.1"/>
    <property type="molecule type" value="Genomic_DNA"/>
</dbReference>
<keyword evidence="1" id="KW-0732">Signal</keyword>
<sequence>MRQIAFFLVAFALFGAINTQLIRQKRSLTSDENCPDFSNVRVMWKYVNHAKGDPYGCILESGEAIPFGATYKTKNYVLRCDQTGDEQVTMTPIQCVLNGKVIDVNEQTAYNGFAYSCLNSSSCIGTKIIGCIAGNGTTIHIGDTFVQNDFVVECAKENFSIIQKPVGCLVDGKRFDPRQTIASGKYWYKCIMLGNNSLKKEIIGCVTEDGKLMDVSQTFRRQDYVYLCKVDRRKVQAVPIGCIAKEYGVEREFRFGERWYNPSISPLSYLMECVRKEGKPQRVVTHCIVNDSSDNGRRTLEAGCGVKYGDKQIFVCQQLKDGIVKGGLHEYDTSKSIYEAMKPFGVRIC</sequence>
<dbReference type="InterPro" id="IPR040282">
    <property type="entry name" value="Mig-18-like"/>
</dbReference>
<dbReference type="InterPro" id="IPR055119">
    <property type="entry name" value="Mig18_Fn1"/>
</dbReference>
<accession>A0A085MX87</accession>
<gene>
    <name evidence="3" type="ORF">M513_12532</name>
    <name evidence="4" type="ORF">M514_12532</name>
</gene>
<dbReference type="PANTHER" id="PTHR35572">
    <property type="entry name" value="PROTEIN CBG04538-RELATED"/>
    <property type="match status" value="1"/>
</dbReference>
<feature type="domain" description="Abnormal cell migration protein 18-like fibronectin type I" evidence="2">
    <location>
        <begin position="166"/>
        <end position="229"/>
    </location>
</feature>
<feature type="domain" description="Abnormal cell migration protein 18-like fibronectin type I" evidence="2">
    <location>
        <begin position="94"/>
        <end position="158"/>
    </location>
</feature>
<dbReference type="OrthoDB" id="5911931at2759"/>
<evidence type="ECO:0000256" key="1">
    <source>
        <dbReference type="SAM" id="SignalP"/>
    </source>
</evidence>
<dbReference type="AlphaFoldDB" id="A0A085MX87"/>
<proteinExistence type="predicted"/>
<protein>
    <recommendedName>
        <fullName evidence="2">Abnormal cell migration protein 18-like fibronectin type I domain-containing protein</fullName>
    </recommendedName>
</protein>
<keyword evidence="5" id="KW-1185">Reference proteome</keyword>
<organism evidence="4">
    <name type="scientific">Trichuris suis</name>
    <name type="common">pig whipworm</name>
    <dbReference type="NCBI Taxonomy" id="68888"/>
    <lineage>
        <taxon>Eukaryota</taxon>
        <taxon>Metazoa</taxon>
        <taxon>Ecdysozoa</taxon>
        <taxon>Nematoda</taxon>
        <taxon>Enoplea</taxon>
        <taxon>Dorylaimia</taxon>
        <taxon>Trichinellida</taxon>
        <taxon>Trichuridae</taxon>
        <taxon>Trichuris</taxon>
    </lineage>
</organism>